<evidence type="ECO:0000256" key="3">
    <source>
        <dbReference type="HAMAP-Rule" id="MF_01660"/>
    </source>
</evidence>
<dbReference type="OrthoDB" id="9808398at2"/>
<comment type="similarity">
    <text evidence="3">Belongs to the AB hydrolase superfamily. MenH family.</text>
</comment>
<evidence type="ECO:0000313" key="6">
    <source>
        <dbReference type="Proteomes" id="UP000228680"/>
    </source>
</evidence>
<dbReference type="InterPro" id="IPR022485">
    <property type="entry name" value="SHCHC_synthase_MenH"/>
</dbReference>
<dbReference type="EMBL" id="PCGR01000001">
    <property type="protein sequence ID" value="PJK17317.1"/>
    <property type="molecule type" value="Genomic_DNA"/>
</dbReference>
<accession>A0A2M9F1H6</accession>
<dbReference type="HAMAP" id="MF_01660">
    <property type="entry name" value="MenH"/>
    <property type="match status" value="1"/>
</dbReference>
<dbReference type="UniPathway" id="UPA01057">
    <property type="reaction ID" value="UER00900"/>
</dbReference>
<dbReference type="InterPro" id="IPR029058">
    <property type="entry name" value="AB_hydrolase_fold"/>
</dbReference>
<evidence type="ECO:0000259" key="4">
    <source>
        <dbReference type="Pfam" id="PF00561"/>
    </source>
</evidence>
<evidence type="ECO:0000313" key="5">
    <source>
        <dbReference type="EMBL" id="PJK17317.1"/>
    </source>
</evidence>
<dbReference type="Proteomes" id="UP000228680">
    <property type="component" value="Unassembled WGS sequence"/>
</dbReference>
<comment type="subunit">
    <text evidence="3">Monomer.</text>
</comment>
<dbReference type="SUPFAM" id="SSF53474">
    <property type="entry name" value="alpha/beta-Hydrolases"/>
    <property type="match status" value="1"/>
</dbReference>
<sequence length="263" mass="29796">MTSDVKYRRWNDNGTKRVIMLHGFTGSERSFEPIIPYLSTEIEVIAPLLPGHGKEPSSLEDLSMESQIQWLREFIVSNELEDAALLGYSMGGRLAIGYAMTYPVKQLILVSSSPGIQSVEERKSRAEADKKLAQSIRQNGIEEFISYWEQIPLFASQQSLPVDVKRRVRAERLQHQPLQLSMSLEQFSTGKMPSYWQQLGTYAGHVTLIVGEQDSKFVAIAEAMEKLLKHSERIVVPRAGHAIQVENPKIFATIIEDVLLRRN</sequence>
<evidence type="ECO:0000256" key="2">
    <source>
        <dbReference type="ARBA" id="ARBA00023239"/>
    </source>
</evidence>
<dbReference type="AlphaFoldDB" id="A0A2M9F1H6"/>
<comment type="function">
    <text evidence="3">Catalyzes a proton abstraction reaction that results in 2,5-elimination of pyruvate from 2-succinyl-5-enolpyruvyl-6-hydroxy-3-cyclohexene-1-carboxylate (SEPHCHC) and the formation of 2-succinyl-6-hydroxy-2,4-cyclohexadiene-1-carboxylate (SHCHC).</text>
</comment>
<dbReference type="PANTHER" id="PTHR42916">
    <property type="entry name" value="2-SUCCINYL-5-ENOLPYRUVYL-6-HYDROXY-3-CYCLOHEXENE-1-CARBOXYLATE SYNTHASE"/>
    <property type="match status" value="1"/>
</dbReference>
<comment type="catalytic activity">
    <reaction evidence="3">
        <text>5-enolpyruvoyl-6-hydroxy-2-succinyl-cyclohex-3-ene-1-carboxylate = (1R,6R)-6-hydroxy-2-succinyl-cyclohexa-2,4-diene-1-carboxylate + pyruvate</text>
        <dbReference type="Rhea" id="RHEA:25597"/>
        <dbReference type="ChEBI" id="CHEBI:15361"/>
        <dbReference type="ChEBI" id="CHEBI:58689"/>
        <dbReference type="ChEBI" id="CHEBI:58818"/>
        <dbReference type="EC" id="4.2.99.20"/>
    </reaction>
</comment>
<dbReference type="EC" id="4.2.99.20" evidence="3"/>
<dbReference type="GO" id="GO:0009234">
    <property type="term" value="P:menaquinone biosynthetic process"/>
    <property type="evidence" value="ECO:0007669"/>
    <property type="project" value="UniProtKB-UniRule"/>
</dbReference>
<feature type="domain" description="AB hydrolase-1" evidence="4">
    <location>
        <begin position="17"/>
        <end position="248"/>
    </location>
</feature>
<dbReference type="UniPathway" id="UPA00079"/>
<dbReference type="Gene3D" id="3.40.50.1820">
    <property type="entry name" value="alpha/beta hydrolase"/>
    <property type="match status" value="1"/>
</dbReference>
<comment type="pathway">
    <text evidence="3">Quinol/quinone metabolism; 1,4-dihydroxy-2-naphthoate biosynthesis; 1,4-dihydroxy-2-naphthoate from chorismate: step 3/7.</text>
</comment>
<dbReference type="InterPro" id="IPR000073">
    <property type="entry name" value="AB_hydrolase_1"/>
</dbReference>
<dbReference type="GO" id="GO:0070205">
    <property type="term" value="F:2-succinyl-6-hydroxy-2,4-cyclohexadiene-1-carboxylate synthase activity"/>
    <property type="evidence" value="ECO:0007669"/>
    <property type="project" value="UniProtKB-UniRule"/>
</dbReference>
<comment type="caution">
    <text evidence="5">The sequence shown here is derived from an EMBL/GenBank/DDBJ whole genome shotgun (WGS) entry which is preliminary data.</text>
</comment>
<protein>
    <recommendedName>
        <fullName evidence="3">Putative 2-succinyl-6-hydroxy-2,4-cyclohexadiene-1-carboxylate synthase</fullName>
        <shortName evidence="3">SHCHC synthase</shortName>
        <ecNumber evidence="3">4.2.99.20</ecNumber>
    </recommendedName>
</protein>
<comment type="pathway">
    <text evidence="3">Quinol/quinone metabolism; menaquinone biosynthesis.</text>
</comment>
<dbReference type="PANTHER" id="PTHR42916:SF1">
    <property type="entry name" value="PROTEIN PHYLLO, CHLOROPLASTIC"/>
    <property type="match status" value="1"/>
</dbReference>
<dbReference type="Pfam" id="PF00561">
    <property type="entry name" value="Abhydrolase_1"/>
    <property type="match status" value="1"/>
</dbReference>
<keyword evidence="1 3" id="KW-0474">Menaquinone biosynthesis</keyword>
<name>A0A2M9F1H6_9BACL</name>
<organism evidence="5 6">
    <name type="scientific">Chryseomicrobium excrementi</name>
    <dbReference type="NCBI Taxonomy" id="2041346"/>
    <lineage>
        <taxon>Bacteria</taxon>
        <taxon>Bacillati</taxon>
        <taxon>Bacillota</taxon>
        <taxon>Bacilli</taxon>
        <taxon>Bacillales</taxon>
        <taxon>Caryophanaceae</taxon>
        <taxon>Chryseomicrobium</taxon>
    </lineage>
</organism>
<dbReference type="PRINTS" id="PR00111">
    <property type="entry name" value="ABHYDROLASE"/>
</dbReference>
<gene>
    <name evidence="3 5" type="primary">menH</name>
    <name evidence="5" type="ORF">CQS04_00090</name>
</gene>
<dbReference type="NCBIfam" id="TIGR03695">
    <property type="entry name" value="menH_SHCHC"/>
    <property type="match status" value="1"/>
</dbReference>
<keyword evidence="2 3" id="KW-0456">Lyase</keyword>
<proteinExistence type="inferred from homology"/>
<keyword evidence="6" id="KW-1185">Reference proteome</keyword>
<reference evidence="5 6" key="1">
    <citation type="submission" date="2017-10" db="EMBL/GenBank/DDBJ databases">
        <title>Draft genome of Chryseomicrobium casticus sp. nov.</title>
        <authorList>
            <person name="Chakraborty R."/>
            <person name="Saha T."/>
        </authorList>
    </citation>
    <scope>NUCLEOTIDE SEQUENCE [LARGE SCALE GENOMIC DNA]</scope>
    <source>
        <strain evidence="5 6">ET03</strain>
    </source>
</reference>
<dbReference type="RefSeq" id="WP_100352200.1">
    <property type="nucleotide sequence ID" value="NZ_PCGR01000001.1"/>
</dbReference>
<evidence type="ECO:0000256" key="1">
    <source>
        <dbReference type="ARBA" id="ARBA00022428"/>
    </source>
</evidence>